<keyword evidence="1" id="KW-0472">Membrane</keyword>
<reference evidence="2 3" key="1">
    <citation type="submission" date="2020-04" db="EMBL/GenBank/DDBJ databases">
        <title>Perkinsus chesapeaki whole genome sequence.</title>
        <authorList>
            <person name="Bogema D.R."/>
        </authorList>
    </citation>
    <scope>NUCLEOTIDE SEQUENCE [LARGE SCALE GENOMIC DNA]</scope>
    <source>
        <strain evidence="2">ATCC PRA-425</strain>
    </source>
</reference>
<feature type="transmembrane region" description="Helical" evidence="1">
    <location>
        <begin position="146"/>
        <end position="165"/>
    </location>
</feature>
<feature type="transmembrane region" description="Helical" evidence="1">
    <location>
        <begin position="40"/>
        <end position="56"/>
    </location>
</feature>
<dbReference type="Proteomes" id="UP000591131">
    <property type="component" value="Unassembled WGS sequence"/>
</dbReference>
<feature type="transmembrane region" description="Helical" evidence="1">
    <location>
        <begin position="12"/>
        <end position="34"/>
    </location>
</feature>
<proteinExistence type="predicted"/>
<keyword evidence="1" id="KW-1133">Transmembrane helix</keyword>
<sequence length="361" mass="39778">MTTSADSIRHVFYAALLSTCLKAAAFYFIIRVIIIRGETLWASIALAFGVWLLLLLRSTQVGVYYGTTASSSSTTRGIPTTFYALCVPLYAYLVASGDFDQVTWGCWLVALASQLKTLWLRPEELELSWSLCAYPLYSPWRAVRPHALLILGTSLLTGLLGMLWGPQLAIRTALIQSAIEVHAILLQQIPRKLCDTVCTSTEMISVPKVWLESRRVNSLEVWMAHYGLCRGDLSMVPGVDEYVEQLKLIVNEASVRLQLLAVGGAKHLLLRKDAIFTSESLAISAALMGILESEASAKSMKVSLGEAKRRGLAPIVTDEIRRSVGLYCPIIESRSDLANDVDALRLLKRMRQLGISSQIAS</sequence>
<evidence type="ECO:0000256" key="1">
    <source>
        <dbReference type="SAM" id="Phobius"/>
    </source>
</evidence>
<keyword evidence="3" id="KW-1185">Reference proteome</keyword>
<name>A0A7J6LW65_PERCH</name>
<organism evidence="2 3">
    <name type="scientific">Perkinsus chesapeaki</name>
    <name type="common">Clam parasite</name>
    <name type="synonym">Perkinsus andrewsi</name>
    <dbReference type="NCBI Taxonomy" id="330153"/>
    <lineage>
        <taxon>Eukaryota</taxon>
        <taxon>Sar</taxon>
        <taxon>Alveolata</taxon>
        <taxon>Perkinsozoa</taxon>
        <taxon>Perkinsea</taxon>
        <taxon>Perkinsida</taxon>
        <taxon>Perkinsidae</taxon>
        <taxon>Perkinsus</taxon>
    </lineage>
</organism>
<keyword evidence="1" id="KW-0812">Transmembrane</keyword>
<evidence type="ECO:0000313" key="3">
    <source>
        <dbReference type="Proteomes" id="UP000591131"/>
    </source>
</evidence>
<accession>A0A7J6LW65</accession>
<comment type="caution">
    <text evidence="2">The sequence shown here is derived from an EMBL/GenBank/DDBJ whole genome shotgun (WGS) entry which is preliminary data.</text>
</comment>
<dbReference type="EMBL" id="JAAPAO010000316">
    <property type="protein sequence ID" value="KAF4663464.1"/>
    <property type="molecule type" value="Genomic_DNA"/>
</dbReference>
<evidence type="ECO:0000313" key="2">
    <source>
        <dbReference type="EMBL" id="KAF4663464.1"/>
    </source>
</evidence>
<dbReference type="AlphaFoldDB" id="A0A7J6LW65"/>
<protein>
    <submittedName>
        <fullName evidence="2">Uncharacterized protein</fullName>
    </submittedName>
</protein>
<gene>
    <name evidence="2" type="ORF">FOL47_005731</name>
</gene>
<dbReference type="OrthoDB" id="412512at2759"/>